<name>A0A4Y2SHZ1_ARAVE</name>
<reference evidence="1 2" key="1">
    <citation type="journal article" date="2019" name="Sci. Rep.">
        <title>Orb-weaving spider Araneus ventricosus genome elucidates the spidroin gene catalogue.</title>
        <authorList>
            <person name="Kono N."/>
            <person name="Nakamura H."/>
            <person name="Ohtoshi R."/>
            <person name="Moran D.A.P."/>
            <person name="Shinohara A."/>
            <person name="Yoshida Y."/>
            <person name="Fujiwara M."/>
            <person name="Mori M."/>
            <person name="Tomita M."/>
            <person name="Arakawa K."/>
        </authorList>
    </citation>
    <scope>NUCLEOTIDE SEQUENCE [LARGE SCALE GENOMIC DNA]</scope>
</reference>
<gene>
    <name evidence="1" type="ORF">AVEN_10285_1</name>
</gene>
<dbReference type="EMBL" id="BGPR01022002">
    <property type="protein sequence ID" value="GBN87852.1"/>
    <property type="molecule type" value="Genomic_DNA"/>
</dbReference>
<protein>
    <submittedName>
        <fullName evidence="1">Uncharacterized protein</fullName>
    </submittedName>
</protein>
<organism evidence="1 2">
    <name type="scientific">Araneus ventricosus</name>
    <name type="common">Orbweaver spider</name>
    <name type="synonym">Epeira ventricosa</name>
    <dbReference type="NCBI Taxonomy" id="182803"/>
    <lineage>
        <taxon>Eukaryota</taxon>
        <taxon>Metazoa</taxon>
        <taxon>Ecdysozoa</taxon>
        <taxon>Arthropoda</taxon>
        <taxon>Chelicerata</taxon>
        <taxon>Arachnida</taxon>
        <taxon>Araneae</taxon>
        <taxon>Araneomorphae</taxon>
        <taxon>Entelegynae</taxon>
        <taxon>Araneoidea</taxon>
        <taxon>Araneidae</taxon>
        <taxon>Araneus</taxon>
    </lineage>
</organism>
<accession>A0A4Y2SHZ1</accession>
<keyword evidence="2" id="KW-1185">Reference proteome</keyword>
<sequence length="116" mass="13264">MSREFGIVPISQCLLPKSELIRDFKYELITQLFSALRSLKTKFETPKSVLHRAPVSNSTFCFYPLPQGMELRLPFTPLDNRLPGRPTTKPPYSQWSHPTVGKVLEFAHHGSYTDVT</sequence>
<comment type="caution">
    <text evidence="1">The sequence shown here is derived from an EMBL/GenBank/DDBJ whole genome shotgun (WGS) entry which is preliminary data.</text>
</comment>
<evidence type="ECO:0000313" key="2">
    <source>
        <dbReference type="Proteomes" id="UP000499080"/>
    </source>
</evidence>
<proteinExistence type="predicted"/>
<dbReference type="AlphaFoldDB" id="A0A4Y2SHZ1"/>
<evidence type="ECO:0000313" key="1">
    <source>
        <dbReference type="EMBL" id="GBN87852.1"/>
    </source>
</evidence>
<dbReference type="Proteomes" id="UP000499080">
    <property type="component" value="Unassembled WGS sequence"/>
</dbReference>